<dbReference type="GO" id="GO:0015095">
    <property type="term" value="F:magnesium ion transmembrane transporter activity"/>
    <property type="evidence" value="ECO:0007669"/>
    <property type="project" value="UniProtKB-UniRule"/>
</dbReference>
<protein>
    <recommendedName>
        <fullName evidence="9">Magnesium transporter MgtE</fullName>
    </recommendedName>
</protein>
<name>A0A1U7HX57_9CHRO</name>
<evidence type="ECO:0000256" key="7">
    <source>
        <dbReference type="ARBA" id="ARBA00023136"/>
    </source>
</evidence>
<dbReference type="PANTHER" id="PTHR43773:SF1">
    <property type="entry name" value="MAGNESIUM TRANSPORTER MGTE"/>
    <property type="match status" value="1"/>
</dbReference>
<dbReference type="RefSeq" id="WP_073548569.1">
    <property type="nucleotide sequence ID" value="NZ_CAWMVK010000034.1"/>
</dbReference>
<keyword evidence="8" id="KW-0129">CBS domain</keyword>
<reference evidence="11 12" key="1">
    <citation type="submission" date="2016-11" db="EMBL/GenBank/DDBJ databases">
        <title>Draft Genome Sequences of Nine Cyanobacterial Strains from Diverse Habitats.</title>
        <authorList>
            <person name="Zhu T."/>
            <person name="Hou S."/>
            <person name="Lu X."/>
            <person name="Hess W.R."/>
        </authorList>
    </citation>
    <scope>NUCLEOTIDE SEQUENCE [LARGE SCALE GENOMIC DNA]</scope>
    <source>
        <strain evidence="11 12">5.2 s.c.1</strain>
    </source>
</reference>
<dbReference type="Proteomes" id="UP000185984">
    <property type="component" value="Unassembled WGS sequence"/>
</dbReference>
<evidence type="ECO:0000256" key="3">
    <source>
        <dbReference type="ARBA" id="ARBA00022448"/>
    </source>
</evidence>
<dbReference type="NCBIfam" id="TIGR00400">
    <property type="entry name" value="mgtE"/>
    <property type="match status" value="1"/>
</dbReference>
<keyword evidence="12" id="KW-1185">Reference proteome</keyword>
<dbReference type="InterPro" id="IPR006668">
    <property type="entry name" value="Mg_transptr_MgtE_intracell_dom"/>
</dbReference>
<feature type="transmembrane region" description="Helical" evidence="9">
    <location>
        <begin position="394"/>
        <end position="419"/>
    </location>
</feature>
<dbReference type="InterPro" id="IPR006669">
    <property type="entry name" value="MgtE_transporter"/>
</dbReference>
<dbReference type="InterPro" id="IPR038076">
    <property type="entry name" value="MgtE_N_sf"/>
</dbReference>
<proteinExistence type="inferred from homology"/>
<dbReference type="Gene3D" id="1.10.357.20">
    <property type="entry name" value="SLC41 divalent cation transporters, integral membrane domain"/>
    <property type="match status" value="1"/>
</dbReference>
<evidence type="ECO:0000256" key="8">
    <source>
        <dbReference type="PROSITE-ProRule" id="PRU00703"/>
    </source>
</evidence>
<dbReference type="Pfam" id="PF01769">
    <property type="entry name" value="MgtE"/>
    <property type="match status" value="1"/>
</dbReference>
<dbReference type="EMBL" id="MRCC01000004">
    <property type="protein sequence ID" value="OKH28115.1"/>
    <property type="molecule type" value="Genomic_DNA"/>
</dbReference>
<evidence type="ECO:0000313" key="11">
    <source>
        <dbReference type="EMBL" id="OKH28115.1"/>
    </source>
</evidence>
<gene>
    <name evidence="11" type="ORF">NIES1031_05960</name>
</gene>
<evidence type="ECO:0000256" key="2">
    <source>
        <dbReference type="ARBA" id="ARBA00009749"/>
    </source>
</evidence>
<dbReference type="SMART" id="SM00924">
    <property type="entry name" value="MgtE_N"/>
    <property type="match status" value="1"/>
</dbReference>
<evidence type="ECO:0000256" key="4">
    <source>
        <dbReference type="ARBA" id="ARBA00022692"/>
    </source>
</evidence>
<dbReference type="STRING" id="247279.NIES1031_05960"/>
<evidence type="ECO:0000256" key="5">
    <source>
        <dbReference type="ARBA" id="ARBA00022842"/>
    </source>
</evidence>
<keyword evidence="9" id="KW-0479">Metal-binding</keyword>
<dbReference type="SUPFAM" id="SSF161093">
    <property type="entry name" value="MgtE membrane domain-like"/>
    <property type="match status" value="1"/>
</dbReference>
<dbReference type="PROSITE" id="PS51371">
    <property type="entry name" value="CBS"/>
    <property type="match status" value="1"/>
</dbReference>
<comment type="caution">
    <text evidence="11">The sequence shown here is derived from an EMBL/GenBank/DDBJ whole genome shotgun (WGS) entry which is preliminary data.</text>
</comment>
<dbReference type="Gene3D" id="1.25.60.10">
    <property type="entry name" value="MgtE N-terminal domain-like"/>
    <property type="match status" value="1"/>
</dbReference>
<organism evidence="11 12">
    <name type="scientific">Chroogloeocystis siderophila 5.2 s.c.1</name>
    <dbReference type="NCBI Taxonomy" id="247279"/>
    <lineage>
        <taxon>Bacteria</taxon>
        <taxon>Bacillati</taxon>
        <taxon>Cyanobacteriota</taxon>
        <taxon>Cyanophyceae</taxon>
        <taxon>Oscillatoriophycideae</taxon>
        <taxon>Chroococcales</taxon>
        <taxon>Chroococcaceae</taxon>
        <taxon>Chroogloeocystis</taxon>
    </lineage>
</organism>
<dbReference type="InterPro" id="IPR006667">
    <property type="entry name" value="SLC41_membr_dom"/>
</dbReference>
<dbReference type="Pfam" id="PF00571">
    <property type="entry name" value="CBS"/>
    <property type="match status" value="1"/>
</dbReference>
<dbReference type="InterPro" id="IPR046342">
    <property type="entry name" value="CBS_dom_sf"/>
</dbReference>
<dbReference type="SUPFAM" id="SSF54631">
    <property type="entry name" value="CBS-domain pair"/>
    <property type="match status" value="1"/>
</dbReference>
<feature type="transmembrane region" description="Helical" evidence="9">
    <location>
        <begin position="361"/>
        <end position="382"/>
    </location>
</feature>
<feature type="domain" description="CBS" evidence="10">
    <location>
        <begin position="195"/>
        <end position="251"/>
    </location>
</feature>
<dbReference type="GO" id="GO:0046872">
    <property type="term" value="F:metal ion binding"/>
    <property type="evidence" value="ECO:0007669"/>
    <property type="project" value="UniProtKB-KW"/>
</dbReference>
<dbReference type="InterPro" id="IPR036739">
    <property type="entry name" value="SLC41_membr_dom_sf"/>
</dbReference>
<evidence type="ECO:0000256" key="1">
    <source>
        <dbReference type="ARBA" id="ARBA00004141"/>
    </source>
</evidence>
<keyword evidence="3 9" id="KW-0813">Transport</keyword>
<dbReference type="InterPro" id="IPR000644">
    <property type="entry name" value="CBS_dom"/>
</dbReference>
<keyword evidence="5 9" id="KW-0460">Magnesium</keyword>
<evidence type="ECO:0000259" key="10">
    <source>
        <dbReference type="PROSITE" id="PS51371"/>
    </source>
</evidence>
<evidence type="ECO:0000256" key="9">
    <source>
        <dbReference type="RuleBase" id="RU362011"/>
    </source>
</evidence>
<feature type="transmembrane region" description="Helical" evidence="9">
    <location>
        <begin position="310"/>
        <end position="331"/>
    </location>
</feature>
<keyword evidence="6 9" id="KW-1133">Transmembrane helix</keyword>
<dbReference type="Pfam" id="PF03448">
    <property type="entry name" value="MgtE_N"/>
    <property type="match status" value="1"/>
</dbReference>
<dbReference type="CDD" id="cd04606">
    <property type="entry name" value="CBS_pair_Mg_transporter"/>
    <property type="match status" value="1"/>
</dbReference>
<accession>A0A1U7HX57</accession>
<evidence type="ECO:0000256" key="6">
    <source>
        <dbReference type="ARBA" id="ARBA00022989"/>
    </source>
</evidence>
<feature type="transmembrane region" description="Helical" evidence="9">
    <location>
        <begin position="287"/>
        <end position="304"/>
    </location>
</feature>
<dbReference type="PANTHER" id="PTHR43773">
    <property type="entry name" value="MAGNESIUM TRANSPORTER MGTE"/>
    <property type="match status" value="1"/>
</dbReference>
<keyword evidence="4 9" id="KW-0812">Transmembrane</keyword>
<comment type="subcellular location">
    <subcellularLocation>
        <location evidence="9">Cell membrane</location>
        <topology evidence="9">Multi-pass membrane protein</topology>
    </subcellularLocation>
    <subcellularLocation>
        <location evidence="1">Membrane</location>
        <topology evidence="1">Multi-pass membrane protein</topology>
    </subcellularLocation>
</comment>
<dbReference type="GO" id="GO:0005886">
    <property type="term" value="C:plasma membrane"/>
    <property type="evidence" value="ECO:0007669"/>
    <property type="project" value="UniProtKB-SubCell"/>
</dbReference>
<dbReference type="OrthoDB" id="9790355at2"/>
<keyword evidence="9" id="KW-1003">Cell membrane</keyword>
<keyword evidence="7 9" id="KW-0472">Membrane</keyword>
<sequence length="456" mass="49952">MPSNSLDQLLEQPLVESTKQTVNQMSSSELARLLNEIGYQKRVLAFRLLDKNKAIEVFEYLNHDEQADLIQAMEAPESIDMIESLDPDDRVQLLEELPAKVTKRLIADLSPDSRESVNTLLGYPERSAGRLMSPRYLAVRSGTSVGDAINAVRNSKLRADELQVIFVIDPERFYQGYTWLATLVKAHADTSVEALIEGNTAVRVVDREVRAAQVMKDADLPAIPVVDQEGRLVGAITFDDVIDLIDEEATEAAYSKAGVGGNLQGRDRVWSQRLVDGPIWYAIRLRLLFLIITLIGGFLVGGVIDQFEETLEAVVAAAIFIPLVMDMGGNVGTQSTTIFARGLAWNQIDAKRFLPYLAREAMIGALIGLVLGIAAGVIAYFWQGLPNDVPQLGIAVGLALFAVVLLGAVLGATLPWMLLRFGFDHATGADPFLTTIKDFLGLLIYFALVNWLVGVV</sequence>
<evidence type="ECO:0000313" key="12">
    <source>
        <dbReference type="Proteomes" id="UP000185984"/>
    </source>
</evidence>
<dbReference type="SUPFAM" id="SSF158791">
    <property type="entry name" value="MgtE N-terminal domain-like"/>
    <property type="match status" value="1"/>
</dbReference>
<comment type="subunit">
    <text evidence="9">Homodimer.</text>
</comment>
<comment type="function">
    <text evidence="9">Acts as a magnesium transporter.</text>
</comment>
<dbReference type="AlphaFoldDB" id="A0A1U7HX57"/>
<comment type="similarity">
    <text evidence="2 9">Belongs to the SLC41A transporter family.</text>
</comment>
<dbReference type="Gene3D" id="3.10.580.10">
    <property type="entry name" value="CBS-domain"/>
    <property type="match status" value="1"/>
</dbReference>
<feature type="transmembrane region" description="Helical" evidence="9">
    <location>
        <begin position="431"/>
        <end position="453"/>
    </location>
</feature>